<feature type="non-terminal residue" evidence="1">
    <location>
        <position position="174"/>
    </location>
</feature>
<sequence>MNVGSRGIFVCLVLGAATLHGLHPTLATPSGDPEPTAQVADETQPLNAVLFFVSYRDRFEFPVSPTEVRQRGSDVFVASARSRGERTLPYSDVVPLLRDWRVRSSSSFSQEFLNALISRFGCRQVLIADLILYADRLLLSVRWTDAGTGRLIWLETVEGRGRTLEELSEKWMVD</sequence>
<accession>A0ABV6YM73</accession>
<protein>
    <submittedName>
        <fullName evidence="1">Uncharacterized protein</fullName>
    </submittedName>
</protein>
<dbReference type="EMBL" id="JBHPKH010000154">
    <property type="protein sequence ID" value="MFC1573416.1"/>
    <property type="molecule type" value="Genomic_DNA"/>
</dbReference>
<keyword evidence="2" id="KW-1185">Reference proteome</keyword>
<name>A0ABV6YM73_UNCEI</name>
<comment type="caution">
    <text evidence="1">The sequence shown here is derived from an EMBL/GenBank/DDBJ whole genome shotgun (WGS) entry which is preliminary data.</text>
</comment>
<organism evidence="1 2">
    <name type="scientific">Eiseniibacteriota bacterium</name>
    <dbReference type="NCBI Taxonomy" id="2212470"/>
    <lineage>
        <taxon>Bacteria</taxon>
        <taxon>Candidatus Eiseniibacteriota</taxon>
    </lineage>
</organism>
<evidence type="ECO:0000313" key="1">
    <source>
        <dbReference type="EMBL" id="MFC1573416.1"/>
    </source>
</evidence>
<proteinExistence type="predicted"/>
<reference evidence="1 2" key="1">
    <citation type="submission" date="2024-09" db="EMBL/GenBank/DDBJ databases">
        <authorList>
            <person name="D'Angelo T."/>
        </authorList>
    </citation>
    <scope>NUCLEOTIDE SEQUENCE [LARGE SCALE GENOMIC DNA]</scope>
    <source>
        <strain evidence="1">SAG AM-320-E07</strain>
    </source>
</reference>
<gene>
    <name evidence="1" type="ORF">ACFL6M_07445</name>
</gene>
<dbReference type="Proteomes" id="UP001593833">
    <property type="component" value="Unassembled WGS sequence"/>
</dbReference>
<evidence type="ECO:0000313" key="2">
    <source>
        <dbReference type="Proteomes" id="UP001593833"/>
    </source>
</evidence>